<organism evidence="1 2">
    <name type="scientific">Lacticaseibacillus paracasei</name>
    <name type="common">Lactobacillus paracasei</name>
    <dbReference type="NCBI Taxonomy" id="1597"/>
    <lineage>
        <taxon>Bacteria</taxon>
        <taxon>Bacillati</taxon>
        <taxon>Bacillota</taxon>
        <taxon>Bacilli</taxon>
        <taxon>Lactobacillales</taxon>
        <taxon>Lactobacillaceae</taxon>
        <taxon>Lacticaseibacillus</taxon>
    </lineage>
</organism>
<reference evidence="1 2" key="1">
    <citation type="journal article" date="2018" name="Genome Announc.">
        <title>Draft Genome Sequence of Lactobacillus paracasei DUP 13076, Which Exhibits Potent Antipathogenic Effects against Salmonella enterica Serovars Enteritidis, Typhimurium, and Heidelberg.</title>
        <authorList>
            <person name="Muyyarikkandy M.S."/>
            <person name="Alqahtani F.H."/>
            <person name="Mandoiu I."/>
            <person name="Amalaradjou M.A."/>
        </authorList>
    </citation>
    <scope>NUCLEOTIDE SEQUENCE [LARGE SCALE GENOMIC DNA]</scope>
    <source>
        <strain evidence="1 2">DUP 13076</strain>
    </source>
</reference>
<name>A0AB36XCS8_LACPA</name>
<dbReference type="AlphaFoldDB" id="A0AB36XCS8"/>
<evidence type="ECO:0000313" key="2">
    <source>
        <dbReference type="Proteomes" id="UP000234512"/>
    </source>
</evidence>
<protein>
    <submittedName>
        <fullName evidence="1">Uncharacterized protein</fullName>
    </submittedName>
</protein>
<evidence type="ECO:0000313" key="1">
    <source>
        <dbReference type="EMBL" id="PLC46962.1"/>
    </source>
</evidence>
<comment type="caution">
    <text evidence="1">The sequence shown here is derived from an EMBL/GenBank/DDBJ whole genome shotgun (WGS) entry which is preliminary data.</text>
</comment>
<proteinExistence type="predicted"/>
<dbReference type="Proteomes" id="UP000234512">
    <property type="component" value="Unassembled WGS sequence"/>
</dbReference>
<sequence>MAKDRPFMSKTAYAPVSKRSCSRSNANRRILPFPSRAVYHTDALRLCELTVGTVEFPTFVKTDAGNAYVIGSLLETGFTSLAVVRLDAIF</sequence>
<accession>A0AB36XCS8</accession>
<dbReference type="EMBL" id="PKQJ01000004">
    <property type="protein sequence ID" value="PLC46962.1"/>
    <property type="molecule type" value="Genomic_DNA"/>
</dbReference>
<gene>
    <name evidence="1" type="ORF">C0Q90_05560</name>
</gene>